<evidence type="ECO:0000256" key="1">
    <source>
        <dbReference type="ARBA" id="ARBA00005058"/>
    </source>
</evidence>
<evidence type="ECO:0000313" key="8">
    <source>
        <dbReference type="EMBL" id="MPM91990.1"/>
    </source>
</evidence>
<evidence type="ECO:0000256" key="3">
    <source>
        <dbReference type="ARBA" id="ARBA00011886"/>
    </source>
</evidence>
<organism evidence="8">
    <name type="scientific">bioreactor metagenome</name>
    <dbReference type="NCBI Taxonomy" id="1076179"/>
    <lineage>
        <taxon>unclassified sequences</taxon>
        <taxon>metagenomes</taxon>
        <taxon>ecological metagenomes</taxon>
    </lineage>
</organism>
<sequence length="207" mass="21830">MFGTLAGKRVAVMQGRTHCYEGYSFADVTFAVRVSHLLGADKMIVTNAAGAINTSFAPGDIMLITDHIKLFGDSPLTGPNISPFGVRFPDMSKAYSPRLQDIARKSAAALGITLREGVYMYFPGPQFETPAEIRAARLLGADAAGMSTVPEVITSNHCGIETLGFTLCSNMAAGVLDVPLTEKDVLDAAEAARGHFSALVLACLAGM</sequence>
<keyword evidence="4 8" id="KW-0328">Glycosyltransferase</keyword>
<dbReference type="PANTHER" id="PTHR11904">
    <property type="entry name" value="METHYLTHIOADENOSINE/PURINE NUCLEOSIDE PHOSPHORYLASE"/>
    <property type="match status" value="1"/>
</dbReference>
<dbReference type="GO" id="GO:0004731">
    <property type="term" value="F:purine-nucleoside phosphorylase activity"/>
    <property type="evidence" value="ECO:0007669"/>
    <property type="project" value="UniProtKB-EC"/>
</dbReference>
<name>A0A645DR75_9ZZZZ</name>
<accession>A0A645DR75</accession>
<dbReference type="InterPro" id="IPR000845">
    <property type="entry name" value="Nucleoside_phosphorylase_d"/>
</dbReference>
<dbReference type="UniPathway" id="UPA00606"/>
<gene>
    <name evidence="8" type="primary">punA_26</name>
    <name evidence="8" type="ORF">SDC9_139124</name>
</gene>
<dbReference type="EC" id="2.4.2.1" evidence="3"/>
<evidence type="ECO:0000256" key="6">
    <source>
        <dbReference type="ARBA" id="ARBA00031036"/>
    </source>
</evidence>
<keyword evidence="5 8" id="KW-0808">Transferase</keyword>
<dbReference type="GO" id="GO:0005737">
    <property type="term" value="C:cytoplasm"/>
    <property type="evidence" value="ECO:0007669"/>
    <property type="project" value="TreeGrafter"/>
</dbReference>
<comment type="pathway">
    <text evidence="1">Purine metabolism; purine nucleoside salvage.</text>
</comment>
<comment type="similarity">
    <text evidence="2">Belongs to the PNP/MTAP phosphorylase family.</text>
</comment>
<reference evidence="8" key="1">
    <citation type="submission" date="2019-08" db="EMBL/GenBank/DDBJ databases">
        <authorList>
            <person name="Kucharzyk K."/>
            <person name="Murdoch R.W."/>
            <person name="Higgins S."/>
            <person name="Loffler F."/>
        </authorList>
    </citation>
    <scope>NUCLEOTIDE SEQUENCE</scope>
</reference>
<evidence type="ECO:0000259" key="7">
    <source>
        <dbReference type="Pfam" id="PF01048"/>
    </source>
</evidence>
<dbReference type="Pfam" id="PF01048">
    <property type="entry name" value="PNP_UDP_1"/>
    <property type="match status" value="1"/>
</dbReference>
<proteinExistence type="inferred from homology"/>
<feature type="domain" description="Nucleoside phosphorylase" evidence="7">
    <location>
        <begin position="2"/>
        <end position="205"/>
    </location>
</feature>
<dbReference type="PANTHER" id="PTHR11904:SF9">
    <property type="entry name" value="PURINE NUCLEOSIDE PHOSPHORYLASE-RELATED"/>
    <property type="match status" value="1"/>
</dbReference>
<dbReference type="Gene3D" id="3.40.50.1580">
    <property type="entry name" value="Nucleoside phosphorylase domain"/>
    <property type="match status" value="1"/>
</dbReference>
<dbReference type="InterPro" id="IPR011268">
    <property type="entry name" value="Purine_phosphorylase"/>
</dbReference>
<protein>
    <recommendedName>
        <fullName evidence="3">purine-nucleoside phosphorylase</fullName>
        <ecNumber evidence="3">2.4.2.1</ecNumber>
    </recommendedName>
    <alternativeName>
        <fullName evidence="6">Inosine-guanosine phosphorylase</fullName>
    </alternativeName>
</protein>
<comment type="caution">
    <text evidence="8">The sequence shown here is derived from an EMBL/GenBank/DDBJ whole genome shotgun (WGS) entry which is preliminary data.</text>
</comment>
<dbReference type="InterPro" id="IPR035994">
    <property type="entry name" value="Nucleoside_phosphorylase_sf"/>
</dbReference>
<evidence type="ECO:0000256" key="2">
    <source>
        <dbReference type="ARBA" id="ARBA00006751"/>
    </source>
</evidence>
<evidence type="ECO:0000256" key="5">
    <source>
        <dbReference type="ARBA" id="ARBA00022679"/>
    </source>
</evidence>
<dbReference type="NCBIfam" id="TIGR01697">
    <property type="entry name" value="PNPH-PUNA-XAPA"/>
    <property type="match status" value="1"/>
</dbReference>
<dbReference type="AlphaFoldDB" id="A0A645DR75"/>
<dbReference type="EMBL" id="VSSQ01038977">
    <property type="protein sequence ID" value="MPM91990.1"/>
    <property type="molecule type" value="Genomic_DNA"/>
</dbReference>
<dbReference type="NCBIfam" id="NF006054">
    <property type="entry name" value="PRK08202.1"/>
    <property type="match status" value="1"/>
</dbReference>
<dbReference type="SUPFAM" id="SSF53167">
    <property type="entry name" value="Purine and uridine phosphorylases"/>
    <property type="match status" value="1"/>
</dbReference>
<dbReference type="CDD" id="cd09009">
    <property type="entry name" value="PNP-EcPNPII_like"/>
    <property type="match status" value="1"/>
</dbReference>
<dbReference type="GO" id="GO:0009116">
    <property type="term" value="P:nucleoside metabolic process"/>
    <property type="evidence" value="ECO:0007669"/>
    <property type="project" value="InterPro"/>
</dbReference>
<evidence type="ECO:0000256" key="4">
    <source>
        <dbReference type="ARBA" id="ARBA00022676"/>
    </source>
</evidence>